<comment type="subcellular location">
    <subcellularLocation>
        <location evidence="1">Cell membrane</location>
        <topology evidence="1">Lipid-anchor</topology>
        <topology evidence="1">GPI-anchor</topology>
    </subcellularLocation>
</comment>
<organism evidence="10 11">
    <name type="scientific">Abeliophyllum distichum</name>
    <dbReference type="NCBI Taxonomy" id="126358"/>
    <lineage>
        <taxon>Eukaryota</taxon>
        <taxon>Viridiplantae</taxon>
        <taxon>Streptophyta</taxon>
        <taxon>Embryophyta</taxon>
        <taxon>Tracheophyta</taxon>
        <taxon>Spermatophyta</taxon>
        <taxon>Magnoliopsida</taxon>
        <taxon>eudicotyledons</taxon>
        <taxon>Gunneridae</taxon>
        <taxon>Pentapetalae</taxon>
        <taxon>asterids</taxon>
        <taxon>lamiids</taxon>
        <taxon>Lamiales</taxon>
        <taxon>Oleaceae</taxon>
        <taxon>Forsythieae</taxon>
        <taxon>Abeliophyllum</taxon>
    </lineage>
</organism>
<keyword evidence="4" id="KW-0336">GPI-anchor</keyword>
<reference evidence="11" key="1">
    <citation type="submission" date="2024-07" db="EMBL/GenBank/DDBJ databases">
        <title>Two chromosome-level genome assemblies of Korean endemic species Abeliophyllum distichum and Forsythia ovata (Oleaceae).</title>
        <authorList>
            <person name="Jang H."/>
        </authorList>
    </citation>
    <scope>NUCLEOTIDE SEQUENCE [LARGE SCALE GENOMIC DNA]</scope>
</reference>
<proteinExistence type="inferred from homology"/>
<keyword evidence="4" id="KW-0325">Glycoprotein</keyword>
<comment type="similarity">
    <text evidence="2">Belongs to the fasciclin-like AGP family.</text>
</comment>
<dbReference type="SUPFAM" id="SSF82153">
    <property type="entry name" value="FAS1 domain"/>
    <property type="match status" value="1"/>
</dbReference>
<feature type="domain" description="FAS1" evidence="9">
    <location>
        <begin position="23"/>
        <end position="98"/>
    </location>
</feature>
<evidence type="ECO:0000313" key="10">
    <source>
        <dbReference type="EMBL" id="KAL2474295.1"/>
    </source>
</evidence>
<dbReference type="InterPro" id="IPR036378">
    <property type="entry name" value="FAS1_dom_sf"/>
</dbReference>
<dbReference type="GO" id="GO:0098552">
    <property type="term" value="C:side of membrane"/>
    <property type="evidence" value="ECO:0007669"/>
    <property type="project" value="UniProtKB-KW"/>
</dbReference>
<keyword evidence="5 8" id="KW-0732">Signal</keyword>
<accession>A0ABD1QDK1</accession>
<dbReference type="Proteomes" id="UP001604336">
    <property type="component" value="Unassembled WGS sequence"/>
</dbReference>
<evidence type="ECO:0000256" key="8">
    <source>
        <dbReference type="SAM" id="SignalP"/>
    </source>
</evidence>
<gene>
    <name evidence="10" type="ORF">Adt_35031</name>
</gene>
<keyword evidence="6" id="KW-0472">Membrane</keyword>
<sequence length="108" mass="11776">MVGVVLTLVFFFFHSSPISSLGCKVFVETLLANLAEKTFENAVDGGLTIFCPKDDAMKIFLPKYKNLTTTGKQSLLQFHGIRLYQSLSSLKLNNGLTNTLATDGANKA</sequence>
<name>A0ABD1QDK1_9LAMI</name>
<keyword evidence="3" id="KW-1003">Cell membrane</keyword>
<evidence type="ECO:0000256" key="7">
    <source>
        <dbReference type="ARBA" id="ARBA00024686"/>
    </source>
</evidence>
<comment type="function">
    <text evidence="7">May be a cell surface adhesion protein.</text>
</comment>
<keyword evidence="11" id="KW-1185">Reference proteome</keyword>
<dbReference type="AlphaFoldDB" id="A0ABD1QDK1"/>
<evidence type="ECO:0000256" key="4">
    <source>
        <dbReference type="ARBA" id="ARBA00022622"/>
    </source>
</evidence>
<evidence type="ECO:0000313" key="11">
    <source>
        <dbReference type="Proteomes" id="UP001604336"/>
    </source>
</evidence>
<comment type="caution">
    <text evidence="10">The sequence shown here is derived from an EMBL/GenBank/DDBJ whole genome shotgun (WGS) entry which is preliminary data.</text>
</comment>
<evidence type="ECO:0000256" key="5">
    <source>
        <dbReference type="ARBA" id="ARBA00022729"/>
    </source>
</evidence>
<dbReference type="InterPro" id="IPR045003">
    <property type="entry name" value="FLA_A"/>
</dbReference>
<dbReference type="PANTHER" id="PTHR32077">
    <property type="entry name" value="FASCICLIN-LIKE ARABINOGALACTAN PROTEIN"/>
    <property type="match status" value="1"/>
</dbReference>
<protein>
    <submittedName>
        <fullName evidence="10">Fasciclin-like arabinogalactan protein 1</fullName>
    </submittedName>
</protein>
<feature type="chain" id="PRO_5044877985" evidence="8">
    <location>
        <begin position="23"/>
        <end position="108"/>
    </location>
</feature>
<evidence type="ECO:0000256" key="1">
    <source>
        <dbReference type="ARBA" id="ARBA00004609"/>
    </source>
</evidence>
<feature type="signal peptide" evidence="8">
    <location>
        <begin position="1"/>
        <end position="22"/>
    </location>
</feature>
<keyword evidence="4" id="KW-0449">Lipoprotein</keyword>
<dbReference type="InterPro" id="IPR000782">
    <property type="entry name" value="FAS1_domain"/>
</dbReference>
<dbReference type="GO" id="GO:0005886">
    <property type="term" value="C:plasma membrane"/>
    <property type="evidence" value="ECO:0007669"/>
    <property type="project" value="UniProtKB-SubCell"/>
</dbReference>
<evidence type="ECO:0000256" key="2">
    <source>
        <dbReference type="ARBA" id="ARBA00007843"/>
    </source>
</evidence>
<evidence type="ECO:0000256" key="6">
    <source>
        <dbReference type="ARBA" id="ARBA00023136"/>
    </source>
</evidence>
<evidence type="ECO:0000259" key="9">
    <source>
        <dbReference type="Pfam" id="PF02469"/>
    </source>
</evidence>
<dbReference type="Pfam" id="PF02469">
    <property type="entry name" value="Fasciclin"/>
    <property type="match status" value="1"/>
</dbReference>
<dbReference type="EMBL" id="JBFOLK010000011">
    <property type="protein sequence ID" value="KAL2474295.1"/>
    <property type="molecule type" value="Genomic_DNA"/>
</dbReference>
<dbReference type="PANTHER" id="PTHR32077:SF86">
    <property type="entry name" value="FAS1 DOMAIN-CONTAINING PROTEIN SELMODRAFT_448915"/>
    <property type="match status" value="1"/>
</dbReference>
<evidence type="ECO:0000256" key="3">
    <source>
        <dbReference type="ARBA" id="ARBA00022475"/>
    </source>
</evidence>